<evidence type="ECO:0000256" key="3">
    <source>
        <dbReference type="ARBA" id="ARBA00007720"/>
    </source>
</evidence>
<proteinExistence type="inferred from homology"/>
<evidence type="ECO:0000256" key="2">
    <source>
        <dbReference type="ARBA" id="ARBA00004123"/>
    </source>
</evidence>
<dbReference type="CDD" id="cd10206">
    <property type="entry name" value="ASKHA_NBD_Arp8-like"/>
    <property type="match status" value="1"/>
</dbReference>
<keyword evidence="9" id="KW-0804">Transcription</keyword>
<evidence type="ECO:0000256" key="10">
    <source>
        <dbReference type="ARBA" id="ARBA00023172"/>
    </source>
</evidence>
<dbReference type="InterPro" id="IPR043129">
    <property type="entry name" value="ATPase_NBD"/>
</dbReference>
<comment type="similarity">
    <text evidence="3">Belongs to the actin family. ARP8 subfamily.</text>
</comment>
<comment type="function">
    <text evidence="1">Actins are highly conserved proteins that are involved in various types of cell motility and are ubiquitously expressed in all eukaryotic cells.</text>
</comment>
<name>A0A2T7NU48_POMCA</name>
<evidence type="ECO:0000256" key="13">
    <source>
        <dbReference type="ARBA" id="ARBA00025560"/>
    </source>
</evidence>
<dbReference type="GO" id="GO:0006310">
    <property type="term" value="P:DNA recombination"/>
    <property type="evidence" value="ECO:0007669"/>
    <property type="project" value="UniProtKB-KW"/>
</dbReference>
<reference evidence="15 16" key="1">
    <citation type="submission" date="2018-04" db="EMBL/GenBank/DDBJ databases">
        <title>The genome of golden apple snail Pomacea canaliculata provides insight into stress tolerance and invasive adaptation.</title>
        <authorList>
            <person name="Liu C."/>
            <person name="Liu B."/>
            <person name="Ren Y."/>
            <person name="Zhang Y."/>
            <person name="Wang H."/>
            <person name="Li S."/>
            <person name="Jiang F."/>
            <person name="Yin L."/>
            <person name="Zhang G."/>
            <person name="Qian W."/>
            <person name="Fan W."/>
        </authorList>
    </citation>
    <scope>NUCLEOTIDE SEQUENCE [LARGE SCALE GENOMIC DNA]</scope>
    <source>
        <strain evidence="15">SZHN2017</strain>
        <tissue evidence="15">Muscle</tissue>
    </source>
</reference>
<evidence type="ECO:0000313" key="15">
    <source>
        <dbReference type="EMBL" id="PVD24682.1"/>
    </source>
</evidence>
<protein>
    <recommendedName>
        <fullName evidence="4">Actin-related protein 8</fullName>
    </recommendedName>
</protein>
<evidence type="ECO:0000256" key="5">
    <source>
        <dbReference type="ARBA" id="ARBA00022741"/>
    </source>
</evidence>
<evidence type="ECO:0000256" key="1">
    <source>
        <dbReference type="ARBA" id="ARBA00003520"/>
    </source>
</evidence>
<keyword evidence="11" id="KW-0234">DNA repair</keyword>
<dbReference type="InterPro" id="IPR004000">
    <property type="entry name" value="Actin"/>
</dbReference>
<evidence type="ECO:0000256" key="6">
    <source>
        <dbReference type="ARBA" id="ARBA00022763"/>
    </source>
</evidence>
<dbReference type="GO" id="GO:0006281">
    <property type="term" value="P:DNA repair"/>
    <property type="evidence" value="ECO:0007669"/>
    <property type="project" value="UniProtKB-KW"/>
</dbReference>
<dbReference type="FunFam" id="3.30.420.40:FF:000121">
    <property type="entry name" value="Actin-related protein 8"/>
    <property type="match status" value="1"/>
</dbReference>
<keyword evidence="7" id="KW-0067">ATP-binding</keyword>
<comment type="function">
    <text evidence="13">Plays an important role in the functional organization of mitotic chromosomes. Exhibits low basal ATPase activity, and unable to polymerize.</text>
</comment>
<organism evidence="15 16">
    <name type="scientific">Pomacea canaliculata</name>
    <name type="common">Golden apple snail</name>
    <dbReference type="NCBI Taxonomy" id="400727"/>
    <lineage>
        <taxon>Eukaryota</taxon>
        <taxon>Metazoa</taxon>
        <taxon>Spiralia</taxon>
        <taxon>Lophotrochozoa</taxon>
        <taxon>Mollusca</taxon>
        <taxon>Gastropoda</taxon>
        <taxon>Caenogastropoda</taxon>
        <taxon>Architaenioglossa</taxon>
        <taxon>Ampullarioidea</taxon>
        <taxon>Ampullariidae</taxon>
        <taxon>Pomacea</taxon>
    </lineage>
</organism>
<dbReference type="STRING" id="400727.A0A2T7NU48"/>
<keyword evidence="5" id="KW-0547">Nucleotide-binding</keyword>
<keyword evidence="6" id="KW-0227">DNA damage</keyword>
<dbReference type="FunFam" id="3.30.420.40:FF:000100">
    <property type="entry name" value="Actin-related protein 8"/>
    <property type="match status" value="1"/>
</dbReference>
<evidence type="ECO:0000256" key="8">
    <source>
        <dbReference type="ARBA" id="ARBA00023015"/>
    </source>
</evidence>
<evidence type="ECO:0000256" key="11">
    <source>
        <dbReference type="ARBA" id="ARBA00023204"/>
    </source>
</evidence>
<evidence type="ECO:0000256" key="9">
    <source>
        <dbReference type="ARBA" id="ARBA00023163"/>
    </source>
</evidence>
<dbReference type="OrthoDB" id="5572108at2759"/>
<dbReference type="EMBL" id="PZQS01000009">
    <property type="protein sequence ID" value="PVD24682.1"/>
    <property type="molecule type" value="Genomic_DNA"/>
</dbReference>
<dbReference type="PANTHER" id="PTHR11937">
    <property type="entry name" value="ACTIN"/>
    <property type="match status" value="1"/>
</dbReference>
<dbReference type="Pfam" id="PF00022">
    <property type="entry name" value="Actin"/>
    <property type="match status" value="2"/>
</dbReference>
<dbReference type="GO" id="GO:0005634">
    <property type="term" value="C:nucleus"/>
    <property type="evidence" value="ECO:0007669"/>
    <property type="project" value="UniProtKB-SubCell"/>
</dbReference>
<dbReference type="SUPFAM" id="SSF53067">
    <property type="entry name" value="Actin-like ATPase domain"/>
    <property type="match status" value="2"/>
</dbReference>
<dbReference type="Gene3D" id="3.30.420.40">
    <property type="match status" value="2"/>
</dbReference>
<sequence length="603" mass="68145">MPPPSTKKPLFPTTDDPVAPEQPIQPATVVVIQPGSYNLRIGRASDAYPVTVPHCIARKVKSSPFQEQSLEWIVREECSHPESDHQIKDGIKSVEELLLSRPTLTGEYRQLTPFKQLSVFNKQAQPEMSERICSQRWTSTESKTFFVGEEAMFINAKDGYQLSWPIKRGRFNLHNKAGGTLTSVLADLETIWSTVIMSHLHIPLKDFKHYRVVLLIPDIYVHKHVKAMVELLLNNLGFEAVIVHQESVCATYGAGVTCACIVDVGDQKTSICCVEDGISHKATRITMEYGGSDVSRCLHWLLRRSGASFPEMRLTQATGILQLQELKEAFCHMDQDRHGVRPHVMQVKLPQQHIIKYSLRLGDEMILAPLALFRPDSFGLQGSHLIRTQTRCEGDPEDPHDEDYLRRTQRQSQGGRLGAPKKDTSDGARDLTETSMSNLDDLNPTAMDDDSNDANDSLAPTEGGTKASRKEEEEEEEMVEEESNLQLMGVDQAVLHSIEKCDGDEVKRKMYSCLLVVGGGMMFEGAQTWLQYQVWMQMPVQHRVALETMDVITRPKDMDACLASWKGAAILACLDSSQELWIRQNEWRQFSVRLLRERAPFIW</sequence>
<dbReference type="Proteomes" id="UP000245119">
    <property type="component" value="Linkage Group LG9"/>
</dbReference>
<keyword evidence="16" id="KW-1185">Reference proteome</keyword>
<comment type="subcellular location">
    <subcellularLocation>
        <location evidence="2">Nucleus</location>
    </subcellularLocation>
</comment>
<dbReference type="AlphaFoldDB" id="A0A2T7NU48"/>
<feature type="compositionally biased region" description="Basic and acidic residues" evidence="14">
    <location>
        <begin position="420"/>
        <end position="432"/>
    </location>
</feature>
<evidence type="ECO:0000256" key="12">
    <source>
        <dbReference type="ARBA" id="ARBA00023242"/>
    </source>
</evidence>
<dbReference type="SMART" id="SM00268">
    <property type="entry name" value="ACTIN"/>
    <property type="match status" value="1"/>
</dbReference>
<evidence type="ECO:0000313" key="16">
    <source>
        <dbReference type="Proteomes" id="UP000245119"/>
    </source>
</evidence>
<evidence type="ECO:0000256" key="7">
    <source>
        <dbReference type="ARBA" id="ARBA00022840"/>
    </source>
</evidence>
<feature type="compositionally biased region" description="Acidic residues" evidence="14">
    <location>
        <begin position="472"/>
        <end position="483"/>
    </location>
</feature>
<keyword evidence="8" id="KW-0805">Transcription regulation</keyword>
<accession>A0A2T7NU48</accession>
<feature type="region of interest" description="Disordered" evidence="14">
    <location>
        <begin position="389"/>
        <end position="484"/>
    </location>
</feature>
<gene>
    <name evidence="15" type="ORF">C0Q70_15167</name>
</gene>
<keyword evidence="12" id="KW-0539">Nucleus</keyword>
<feature type="region of interest" description="Disordered" evidence="14">
    <location>
        <begin position="1"/>
        <end position="22"/>
    </location>
</feature>
<dbReference type="Gene3D" id="3.90.640.10">
    <property type="entry name" value="Actin, Chain A, domain 4"/>
    <property type="match status" value="1"/>
</dbReference>
<dbReference type="GO" id="GO:0005524">
    <property type="term" value="F:ATP binding"/>
    <property type="evidence" value="ECO:0007669"/>
    <property type="project" value="UniProtKB-KW"/>
</dbReference>
<keyword evidence="10" id="KW-0233">DNA recombination</keyword>
<dbReference type="OMA" id="AYKCMWA"/>
<comment type="caution">
    <text evidence="15">The sequence shown here is derived from an EMBL/GenBank/DDBJ whole genome shotgun (WGS) entry which is preliminary data.</text>
</comment>
<evidence type="ECO:0000256" key="4">
    <source>
        <dbReference type="ARBA" id="ARBA00021608"/>
    </source>
</evidence>
<evidence type="ECO:0000256" key="14">
    <source>
        <dbReference type="SAM" id="MobiDB-lite"/>
    </source>
</evidence>